<gene>
    <name evidence="1" type="ORF">QFC20_002470</name>
</gene>
<proteinExistence type="predicted"/>
<dbReference type="Proteomes" id="UP001230649">
    <property type="component" value="Unassembled WGS sequence"/>
</dbReference>
<sequence length="1156" mass="121781">MQDSGLAGLSGRPLAHRAMSSSAAFSPYTSSNRRQHFDGQVNVGNPSSIAENVYSNPIGSARLDGQVIPPQTYGSTVGTEYERAAQDRFRDTGRGRLNRTQTLSGSASFELPAPSESSPAGNRIRSRFESFTASSDANGNNTSPFAGNGFGGTLSNSAGRGSFRLTGSASATGATFGNTGYPNLGMGYPTSGRDREVDRPYDGAPTGFSGGFLHVPNPGTGTRSNSFSGGEWRSPRGMMSVMPSVPSSTAINHYADAPRHSIARQGSYRIAENSSQFAETFSDTSSPPSSPRMGSRIPQNGNGRDVSARLPARAHSPPRASAFVSRSRSQSLAISGLRPTLGSGLIPMPMSTVSGQQDVRLNAPHSNSGNNSNRVADHGPTSPWAAATSPFGRDAFGAANGQAILDENVAPVGGSDAWGRQRQADRERDRHAHADLANSIQAALGDLHDECSRDQQPGEAYNGYPNGNERHESNGGSNGHNIRSGASSRRHSVSVVGGPSARTRGFGLPGFGFSDVNNTNVVHRYGPVHQAERESIYPQPFGGSNGRFRAGDEPHIATLGSRNLGGYTDDDLLAGGFSNRLHLGQNSNQATSSMLNAGAVPIGRRTSAMAPPTALDGQSESNIRRDQTDSPSHSYNYGTSPAGISSMVSREVFGRTPSQTSASPQYGSIDNHMSARGQASGSSRTRPSTADRFQNALTVGSPISELPSSVNGSNVPVNVARESGNANSLAPGGHVSTSALGIQVAPGSRVQNGSFLASPGHMPNTMPTGMPGAGYGYFGAAAPGPAFVSQRAPGPALGSNAGFHPIAHAQSNMGISVPRTQSQGQFVAVNGMPMLGMRPAPGQAVAGSAGPAYPAPYRQPQAFMNPYTGLAVPVADGNRPLANGNNRNVVANNNVHNGINGAHGNNATVNAPVQNSVAELGRGLPLASIAAGTRLYIVEFTAKRTDVFYAENPDQDFHEGEIVIVEADRGKDLGTVINDTVTLEEVRAFAAARRQATAPVPGRQAAVQNQVPGEGGLLQSQLRGVDVGHADPAETAAVQGLNKEIMPKRIFRVATSADLQHMPAKRQDEERAIAVCRSKVAQHGLQMSVVAAEYQWDRKKLTFYFTARRRVDFRDLVKELFRIHKTRIWMACLGGSYLLTDESDRPTDMPQYRAQQ</sequence>
<accession>A0ACC2WLC7</accession>
<evidence type="ECO:0000313" key="1">
    <source>
        <dbReference type="EMBL" id="KAJ9111882.1"/>
    </source>
</evidence>
<keyword evidence="2" id="KW-1185">Reference proteome</keyword>
<protein>
    <submittedName>
        <fullName evidence="1">Uncharacterized protein</fullName>
    </submittedName>
</protein>
<reference evidence="1" key="1">
    <citation type="submission" date="2023-04" db="EMBL/GenBank/DDBJ databases">
        <title>Draft Genome sequencing of Naganishia species isolated from polar environments using Oxford Nanopore Technology.</title>
        <authorList>
            <person name="Leo P."/>
            <person name="Venkateswaran K."/>
        </authorList>
    </citation>
    <scope>NUCLEOTIDE SEQUENCE</scope>
    <source>
        <strain evidence="1">MNA-CCFEE 5262</strain>
    </source>
</reference>
<evidence type="ECO:0000313" key="2">
    <source>
        <dbReference type="Proteomes" id="UP001230649"/>
    </source>
</evidence>
<dbReference type="EMBL" id="JASBWS010000017">
    <property type="protein sequence ID" value="KAJ9111882.1"/>
    <property type="molecule type" value="Genomic_DNA"/>
</dbReference>
<organism evidence="1 2">
    <name type="scientific">Naganishia adeliensis</name>
    <dbReference type="NCBI Taxonomy" id="92952"/>
    <lineage>
        <taxon>Eukaryota</taxon>
        <taxon>Fungi</taxon>
        <taxon>Dikarya</taxon>
        <taxon>Basidiomycota</taxon>
        <taxon>Agaricomycotina</taxon>
        <taxon>Tremellomycetes</taxon>
        <taxon>Filobasidiales</taxon>
        <taxon>Filobasidiaceae</taxon>
        <taxon>Naganishia</taxon>
    </lineage>
</organism>
<comment type="caution">
    <text evidence="1">The sequence shown here is derived from an EMBL/GenBank/DDBJ whole genome shotgun (WGS) entry which is preliminary data.</text>
</comment>
<name>A0ACC2WLC7_9TREE</name>